<evidence type="ECO:0000313" key="6">
    <source>
        <dbReference type="EMBL" id="CAL61536.1"/>
    </source>
</evidence>
<gene>
    <name evidence="6" type="primary">norA</name>
    <name evidence="6" type="ordered locus">HEAR1363</name>
</gene>
<dbReference type="OrthoDB" id="9797132at2"/>
<proteinExistence type="predicted"/>
<evidence type="ECO:0000256" key="2">
    <source>
        <dbReference type="ARBA" id="ARBA00022490"/>
    </source>
</evidence>
<dbReference type="NCBIfam" id="NF008221">
    <property type="entry name" value="PRK10992.1"/>
    <property type="match status" value="1"/>
</dbReference>
<dbReference type="Gene3D" id="1.20.120.520">
    <property type="entry name" value="nmb1532 protein domain like"/>
    <property type="match status" value="1"/>
</dbReference>
<dbReference type="AlphaFoldDB" id="A4G4U9"/>
<evidence type="ECO:0000259" key="5">
    <source>
        <dbReference type="Pfam" id="PF01814"/>
    </source>
</evidence>
<evidence type="ECO:0000256" key="1">
    <source>
        <dbReference type="ARBA" id="ARBA00004496"/>
    </source>
</evidence>
<name>A4G4U9_HERAR</name>
<dbReference type="InterPro" id="IPR012312">
    <property type="entry name" value="Hemerythrin-like"/>
</dbReference>
<dbReference type="Pfam" id="PF01814">
    <property type="entry name" value="Hemerythrin"/>
    <property type="match status" value="1"/>
</dbReference>
<comment type="subcellular location">
    <subcellularLocation>
        <location evidence="1">Cytoplasm</location>
    </subcellularLocation>
</comment>
<accession>A4G4U9</accession>
<dbReference type="GO" id="GO:0005737">
    <property type="term" value="C:cytoplasm"/>
    <property type="evidence" value="ECO:0007669"/>
    <property type="project" value="UniProtKB-SubCell"/>
</dbReference>
<evidence type="ECO:0000256" key="3">
    <source>
        <dbReference type="ARBA" id="ARBA00022723"/>
    </source>
</evidence>
<protein>
    <submittedName>
        <fullName evidence="6">Regulator of cell morphogenesis and NO signaling</fullName>
    </submittedName>
</protein>
<evidence type="ECO:0000256" key="4">
    <source>
        <dbReference type="ARBA" id="ARBA00023004"/>
    </source>
</evidence>
<dbReference type="NCBIfam" id="TIGR03652">
    <property type="entry name" value="FeS_repair_RIC"/>
    <property type="match status" value="1"/>
</dbReference>
<dbReference type="CDD" id="cd12108">
    <property type="entry name" value="Hr-like"/>
    <property type="match status" value="1"/>
</dbReference>
<dbReference type="Proteomes" id="UP000006697">
    <property type="component" value="Chromosome"/>
</dbReference>
<dbReference type="GO" id="GO:0046872">
    <property type="term" value="F:metal ion binding"/>
    <property type="evidence" value="ECO:0007669"/>
    <property type="project" value="UniProtKB-KW"/>
</dbReference>
<dbReference type="HOGENOM" id="CLU_076075_2_0_4"/>
<dbReference type="InterPro" id="IPR019903">
    <property type="entry name" value="RIC_family"/>
</dbReference>
<keyword evidence="4" id="KW-0408">Iron</keyword>
<dbReference type="PANTHER" id="PTHR36438">
    <property type="entry name" value="IRON-SULFUR CLUSTER REPAIR PROTEIN YTFE"/>
    <property type="match status" value="1"/>
</dbReference>
<dbReference type="EMBL" id="CU207211">
    <property type="protein sequence ID" value="CAL61536.1"/>
    <property type="molecule type" value="Genomic_DNA"/>
</dbReference>
<feature type="domain" description="Hemerythrin-like" evidence="5">
    <location>
        <begin position="76"/>
        <end position="214"/>
    </location>
</feature>
<dbReference type="STRING" id="204773.HEAR1363"/>
<evidence type="ECO:0000313" key="7">
    <source>
        <dbReference type="Proteomes" id="UP000006697"/>
    </source>
</evidence>
<sequence length="224" mass="25346">MDILDQSLGQLACSVAGATRIFNDYQLDFCCGGKYSLRNAAQEKGIDAEEVARRLASLQGATDVTDWNAESSETLIVHILLRFHDRHRQQLPELIRLARKVERTHGNRKDCPVGLTDHLSEMQQELESHMKKEEQILFPLLLCGQAALVGGPITIMRMEHEQHGDALQHLLALTNDINLPSAACNTWRALYFALRVFREDLMEHIHLENNILFENAALMRSAHA</sequence>
<dbReference type="PANTHER" id="PTHR36438:SF1">
    <property type="entry name" value="IRON-SULFUR CLUSTER REPAIR PROTEIN YTFE"/>
    <property type="match status" value="1"/>
</dbReference>
<dbReference type="eggNOG" id="COG2846">
    <property type="taxonomic scope" value="Bacteria"/>
</dbReference>
<keyword evidence="2" id="KW-0963">Cytoplasm</keyword>
<dbReference type="Pfam" id="PF04405">
    <property type="entry name" value="ScdA_N"/>
    <property type="match status" value="1"/>
</dbReference>
<keyword evidence="7" id="KW-1185">Reference proteome</keyword>
<dbReference type="KEGG" id="har:HEAR1363"/>
<keyword evidence="3" id="KW-0479">Metal-binding</keyword>
<organism evidence="6 7">
    <name type="scientific">Herminiimonas arsenicoxydans</name>
    <dbReference type="NCBI Taxonomy" id="204773"/>
    <lineage>
        <taxon>Bacteria</taxon>
        <taxon>Pseudomonadati</taxon>
        <taxon>Pseudomonadota</taxon>
        <taxon>Betaproteobacteria</taxon>
        <taxon>Burkholderiales</taxon>
        <taxon>Oxalobacteraceae</taxon>
        <taxon>Herminiimonas</taxon>
    </lineage>
</organism>
<reference evidence="6 7" key="1">
    <citation type="journal article" date="2007" name="PLoS Genet.">
        <title>A tale of two oxidation states: bacterial colonization of arsenic-rich environments.</title>
        <authorList>
            <person name="Muller D."/>
            <person name="Medigue C."/>
            <person name="Koechler S."/>
            <person name="Barbe V."/>
            <person name="Barakat M."/>
            <person name="Talla E."/>
            <person name="Bonnefoy V."/>
            <person name="Krin E."/>
            <person name="Arsene-Ploetze F."/>
            <person name="Carapito C."/>
            <person name="Chandler M."/>
            <person name="Cournoyer B."/>
            <person name="Cruveiller S."/>
            <person name="Dossat C."/>
            <person name="Duval S."/>
            <person name="Heymann M."/>
            <person name="Leize E."/>
            <person name="Lieutaud A."/>
            <person name="Lievremont D."/>
            <person name="Makita Y."/>
            <person name="Mangenot S."/>
            <person name="Nitschke W."/>
            <person name="Ortet P."/>
            <person name="Perdrial N."/>
            <person name="Schoepp B."/>
            <person name="Siguier N."/>
            <person name="Simeonova D.D."/>
            <person name="Rouy Z."/>
            <person name="Segurens B."/>
            <person name="Turlin E."/>
            <person name="Vallenet D."/>
            <person name="Van Dorsselaer A."/>
            <person name="Weiss S."/>
            <person name="Weissenbach J."/>
            <person name="Lett M.C."/>
            <person name="Danchin A."/>
            <person name="Bertin P.N."/>
        </authorList>
    </citation>
    <scope>NUCLEOTIDE SEQUENCE [LARGE SCALE GENOMIC DNA]</scope>
    <source>
        <strain evidence="7">ULPAs1</strain>
    </source>
</reference>